<feature type="transmembrane region" description="Helical" evidence="9">
    <location>
        <begin position="208"/>
        <end position="227"/>
    </location>
</feature>
<dbReference type="PANTHER" id="PTHR43448">
    <property type="entry name" value="PROTOHEME IX FARNESYLTRANSFERASE, MITOCHONDRIAL"/>
    <property type="match status" value="1"/>
</dbReference>
<evidence type="ECO:0000313" key="10">
    <source>
        <dbReference type="EMBL" id="PPI88397.1"/>
    </source>
</evidence>
<dbReference type="PROSITE" id="PS00943">
    <property type="entry name" value="UBIA"/>
    <property type="match status" value="1"/>
</dbReference>
<comment type="pathway">
    <text evidence="9">Porphyrin-containing compound metabolism; heme O biosynthesis; heme O from protoheme: step 1/1.</text>
</comment>
<keyword evidence="3 9" id="KW-0808">Transferase</keyword>
<feature type="transmembrane region" description="Helical" evidence="9">
    <location>
        <begin position="263"/>
        <end position="283"/>
    </location>
</feature>
<comment type="function">
    <text evidence="9">Converts heme B (protoheme IX) to heme O by substitution of the vinyl group on carbon 2 of heme B porphyrin ring with a hydroxyethyl farnesyl side group.</text>
</comment>
<keyword evidence="7 9" id="KW-0472">Membrane</keyword>
<evidence type="ECO:0000256" key="8">
    <source>
        <dbReference type="ARBA" id="ARBA00047690"/>
    </source>
</evidence>
<evidence type="ECO:0000256" key="9">
    <source>
        <dbReference type="HAMAP-Rule" id="MF_00154"/>
    </source>
</evidence>
<dbReference type="OrthoDB" id="9814417at2"/>
<name>A0A2P5T1D4_9GAMM</name>
<dbReference type="CDD" id="cd13957">
    <property type="entry name" value="PT_UbiA_Cox10"/>
    <property type="match status" value="1"/>
</dbReference>
<dbReference type="GO" id="GO:0005886">
    <property type="term" value="C:plasma membrane"/>
    <property type="evidence" value="ECO:0007669"/>
    <property type="project" value="UniProtKB-SubCell"/>
</dbReference>
<dbReference type="GO" id="GO:0008495">
    <property type="term" value="F:protoheme IX farnesyltransferase activity"/>
    <property type="evidence" value="ECO:0007669"/>
    <property type="project" value="UniProtKB-UniRule"/>
</dbReference>
<feature type="transmembrane region" description="Helical" evidence="9">
    <location>
        <begin position="233"/>
        <end position="251"/>
    </location>
</feature>
<dbReference type="PANTHER" id="PTHR43448:SF2">
    <property type="entry name" value="PROTOHEME IX FARNESYLTRANSFERASE, MITOCHONDRIAL"/>
    <property type="match status" value="1"/>
</dbReference>
<accession>A0A2P5T1D4</accession>
<dbReference type="EMBL" id="PDKR01000005">
    <property type="protein sequence ID" value="PPI88397.1"/>
    <property type="molecule type" value="Genomic_DNA"/>
</dbReference>
<gene>
    <name evidence="9" type="primary">cyoE</name>
    <name evidence="10" type="ORF">CRV09_03130</name>
</gene>
<dbReference type="UniPathway" id="UPA00834">
    <property type="reaction ID" value="UER00712"/>
</dbReference>
<dbReference type="HAMAP" id="MF_00154">
    <property type="entry name" value="CyoE_CtaB"/>
    <property type="match status" value="1"/>
</dbReference>
<evidence type="ECO:0000313" key="11">
    <source>
        <dbReference type="Proteomes" id="UP000295937"/>
    </source>
</evidence>
<dbReference type="NCBIfam" id="TIGR01473">
    <property type="entry name" value="cyoE_ctaB"/>
    <property type="match status" value="1"/>
</dbReference>
<dbReference type="GO" id="GO:0048034">
    <property type="term" value="P:heme O biosynthetic process"/>
    <property type="evidence" value="ECO:0007669"/>
    <property type="project" value="UniProtKB-UniRule"/>
</dbReference>
<dbReference type="Proteomes" id="UP000295937">
    <property type="component" value="Unassembled WGS sequence"/>
</dbReference>
<keyword evidence="2 9" id="KW-1003">Cell membrane</keyword>
<evidence type="ECO:0000256" key="6">
    <source>
        <dbReference type="ARBA" id="ARBA00023133"/>
    </source>
</evidence>
<feature type="transmembrane region" description="Helical" evidence="9">
    <location>
        <begin position="106"/>
        <end position="126"/>
    </location>
</feature>
<comment type="caution">
    <text evidence="10">The sequence shown here is derived from an EMBL/GenBank/DDBJ whole genome shotgun (WGS) entry which is preliminary data.</text>
</comment>
<evidence type="ECO:0000256" key="4">
    <source>
        <dbReference type="ARBA" id="ARBA00022692"/>
    </source>
</evidence>
<feature type="transmembrane region" description="Helical" evidence="9">
    <location>
        <begin position="80"/>
        <end position="100"/>
    </location>
</feature>
<dbReference type="FunFam" id="1.10.357.140:FF:000001">
    <property type="entry name" value="Protoheme IX farnesyltransferase"/>
    <property type="match status" value="1"/>
</dbReference>
<evidence type="ECO:0000256" key="2">
    <source>
        <dbReference type="ARBA" id="ARBA00022475"/>
    </source>
</evidence>
<dbReference type="InterPro" id="IPR044878">
    <property type="entry name" value="UbiA_sf"/>
</dbReference>
<reference evidence="10 11" key="1">
    <citation type="journal article" date="2018" name="Genome Biol. Evol.">
        <title>Cladogenesis and Genomic Streamlining in Extracellular Endosymbionts of Tropical Stink Bugs.</title>
        <authorList>
            <person name="Otero-Bravo A."/>
            <person name="Goffredi S."/>
            <person name="Sabree Z.L."/>
        </authorList>
    </citation>
    <scope>NUCLEOTIDE SEQUENCE [LARGE SCALE GENOMIC DNA]</scope>
    <source>
        <strain evidence="10 11">SoEO</strain>
    </source>
</reference>
<protein>
    <recommendedName>
        <fullName evidence="9">Protoheme IX farnesyltransferase</fullName>
        <ecNumber evidence="9">2.5.1.141</ecNumber>
    </recommendedName>
    <alternativeName>
        <fullName evidence="9">Heme B farnesyltransferase</fullName>
    </alternativeName>
    <alternativeName>
        <fullName evidence="9">Heme O synthase</fullName>
    </alternativeName>
</protein>
<dbReference type="RefSeq" id="WP_136132704.1">
    <property type="nucleotide sequence ID" value="NZ_PDKR01000005.1"/>
</dbReference>
<comment type="subcellular location">
    <subcellularLocation>
        <location evidence="1 9">Cell membrane</location>
        <topology evidence="1 9">Multi-pass membrane protein</topology>
    </subcellularLocation>
</comment>
<dbReference type="InterPro" id="IPR030470">
    <property type="entry name" value="UbiA_prenylTrfase_CS"/>
</dbReference>
<evidence type="ECO:0000256" key="1">
    <source>
        <dbReference type="ARBA" id="ARBA00004651"/>
    </source>
</evidence>
<feature type="transmembrane region" description="Helical" evidence="9">
    <location>
        <begin position="35"/>
        <end position="59"/>
    </location>
</feature>
<comment type="similarity">
    <text evidence="9">Belongs to the UbiA prenyltransferase family. Protoheme IX farnesyltransferase subfamily.</text>
</comment>
<dbReference type="Gene3D" id="1.10.357.140">
    <property type="entry name" value="UbiA prenyltransferase"/>
    <property type="match status" value="1"/>
</dbReference>
<evidence type="ECO:0000256" key="5">
    <source>
        <dbReference type="ARBA" id="ARBA00022989"/>
    </source>
</evidence>
<dbReference type="InterPro" id="IPR000537">
    <property type="entry name" value="UbiA_prenyltransferase"/>
</dbReference>
<proteinExistence type="inferred from homology"/>
<keyword evidence="4 9" id="KW-0812">Transmembrane</keyword>
<dbReference type="NCBIfam" id="NF003348">
    <property type="entry name" value="PRK04375.1-1"/>
    <property type="match status" value="1"/>
</dbReference>
<keyword evidence="5 9" id="KW-1133">Transmembrane helix</keyword>
<evidence type="ECO:0000256" key="7">
    <source>
        <dbReference type="ARBA" id="ARBA00023136"/>
    </source>
</evidence>
<dbReference type="InterPro" id="IPR006369">
    <property type="entry name" value="Protohaem_IX_farnesylTrfase"/>
</dbReference>
<feature type="transmembrane region" description="Helical" evidence="9">
    <location>
        <begin position="12"/>
        <end position="29"/>
    </location>
</feature>
<dbReference type="EC" id="2.5.1.141" evidence="9"/>
<feature type="transmembrane region" description="Helical" evidence="9">
    <location>
        <begin position="147"/>
        <end position="171"/>
    </location>
</feature>
<organism evidence="10 11">
    <name type="scientific">Candidatus Pantoea edessiphila</name>
    <dbReference type="NCBI Taxonomy" id="2044610"/>
    <lineage>
        <taxon>Bacteria</taxon>
        <taxon>Pseudomonadati</taxon>
        <taxon>Pseudomonadota</taxon>
        <taxon>Gammaproteobacteria</taxon>
        <taxon>Enterobacterales</taxon>
        <taxon>Erwiniaceae</taxon>
        <taxon>Pantoea</taxon>
    </lineage>
</organism>
<dbReference type="Pfam" id="PF01040">
    <property type="entry name" value="UbiA"/>
    <property type="match status" value="1"/>
</dbReference>
<sequence length="293" mass="32964">MLKKYLQLIKPKIIFGNLISVIGGFLLASKGNVNYALFCNTIVSVALVIASSCILNNIIDRDIDKKMERTKYRILVSYSNSLKMIVFYAIILGISGFFLLYFNVNFLSMGLAVTGFIIYVFAYSLYMKRKSIHGTLIGSIAGAMPPAIGYCAVTNRFDICALILTSIFVLWQMPHSYAIAILCLNDYKLAKIPILPVIKGITTTKNHIIFYIMIFFVCMSMLTITGYTSYQYLIVSSVVSLLWFFIALSGYKTSNNIIWARQLFIFSVFTITVLSIMMSIDSIKLIKLLTLLS</sequence>
<comment type="catalytic activity">
    <reaction evidence="8 9">
        <text>heme b + (2E,6E)-farnesyl diphosphate + H2O = Fe(II)-heme o + diphosphate</text>
        <dbReference type="Rhea" id="RHEA:28070"/>
        <dbReference type="ChEBI" id="CHEBI:15377"/>
        <dbReference type="ChEBI" id="CHEBI:33019"/>
        <dbReference type="ChEBI" id="CHEBI:60344"/>
        <dbReference type="ChEBI" id="CHEBI:60530"/>
        <dbReference type="ChEBI" id="CHEBI:175763"/>
        <dbReference type="EC" id="2.5.1.141"/>
    </reaction>
</comment>
<comment type="miscellaneous">
    <text evidence="9">Carbon 2 of the heme B porphyrin ring is defined according to the Fischer nomenclature.</text>
</comment>
<keyword evidence="6 9" id="KW-0350">Heme biosynthesis</keyword>
<evidence type="ECO:0000256" key="3">
    <source>
        <dbReference type="ARBA" id="ARBA00022679"/>
    </source>
</evidence>
<dbReference type="AlphaFoldDB" id="A0A2P5T1D4"/>